<evidence type="ECO:0008006" key="4">
    <source>
        <dbReference type="Google" id="ProtNLM"/>
    </source>
</evidence>
<comment type="caution">
    <text evidence="2">The sequence shown here is derived from an EMBL/GenBank/DDBJ whole genome shotgun (WGS) entry which is preliminary data.</text>
</comment>
<organism evidence="2 3">
    <name type="scientific">Plakobranchus ocellatus</name>
    <dbReference type="NCBI Taxonomy" id="259542"/>
    <lineage>
        <taxon>Eukaryota</taxon>
        <taxon>Metazoa</taxon>
        <taxon>Spiralia</taxon>
        <taxon>Lophotrochozoa</taxon>
        <taxon>Mollusca</taxon>
        <taxon>Gastropoda</taxon>
        <taxon>Heterobranchia</taxon>
        <taxon>Euthyneura</taxon>
        <taxon>Panpulmonata</taxon>
        <taxon>Sacoglossa</taxon>
        <taxon>Placobranchoidea</taxon>
        <taxon>Plakobranchidae</taxon>
        <taxon>Plakobranchus</taxon>
    </lineage>
</organism>
<protein>
    <recommendedName>
        <fullName evidence="4">3-hydroxyisobutyryl-coenzyme A hydrolase</fullName>
    </recommendedName>
</protein>
<dbReference type="CDD" id="cd06558">
    <property type="entry name" value="crotonase-like"/>
    <property type="match status" value="1"/>
</dbReference>
<dbReference type="GO" id="GO:0005739">
    <property type="term" value="C:mitochondrion"/>
    <property type="evidence" value="ECO:0007669"/>
    <property type="project" value="TreeGrafter"/>
</dbReference>
<sequence length="110" mass="12252">MLASLRISLQMFGQKTANCVLKSGQEQSKSLILYAKAMSSSSSMNYDFKTLKVDTPAEYVKHVELNRPEKLNAMNTSFWTDMVECFNKLADDEDCRVVILSAAGKLFTAG</sequence>
<dbReference type="PANTHER" id="PTHR43149">
    <property type="entry name" value="ENOYL-COA HYDRATASE"/>
    <property type="match status" value="1"/>
</dbReference>
<evidence type="ECO:0000313" key="2">
    <source>
        <dbReference type="EMBL" id="GFN82316.1"/>
    </source>
</evidence>
<dbReference type="GO" id="GO:0051750">
    <property type="term" value="F:delta(3,5)-delta(2,4)-dienoyl-CoA isomerase activity"/>
    <property type="evidence" value="ECO:0007669"/>
    <property type="project" value="TreeGrafter"/>
</dbReference>
<keyword evidence="3" id="KW-1185">Reference proteome</keyword>
<dbReference type="SUPFAM" id="SSF52096">
    <property type="entry name" value="ClpP/crotonase"/>
    <property type="match status" value="1"/>
</dbReference>
<dbReference type="InterPro" id="IPR001753">
    <property type="entry name" value="Enoyl-CoA_hydra/iso"/>
</dbReference>
<gene>
    <name evidence="2" type="ORF">PoB_000882200</name>
</gene>
<dbReference type="Pfam" id="PF00378">
    <property type="entry name" value="ECH_1"/>
    <property type="match status" value="1"/>
</dbReference>
<reference evidence="2 3" key="1">
    <citation type="journal article" date="2021" name="Elife">
        <title>Chloroplast acquisition without the gene transfer in kleptoplastic sea slugs, Plakobranchus ocellatus.</title>
        <authorList>
            <person name="Maeda T."/>
            <person name="Takahashi S."/>
            <person name="Yoshida T."/>
            <person name="Shimamura S."/>
            <person name="Takaki Y."/>
            <person name="Nagai Y."/>
            <person name="Toyoda A."/>
            <person name="Suzuki Y."/>
            <person name="Arimoto A."/>
            <person name="Ishii H."/>
            <person name="Satoh N."/>
            <person name="Nishiyama T."/>
            <person name="Hasebe M."/>
            <person name="Maruyama T."/>
            <person name="Minagawa J."/>
            <person name="Obokata J."/>
            <person name="Shigenobu S."/>
        </authorList>
    </citation>
    <scope>NUCLEOTIDE SEQUENCE [LARGE SCALE GENOMIC DNA]</scope>
</reference>
<evidence type="ECO:0000313" key="3">
    <source>
        <dbReference type="Proteomes" id="UP000735302"/>
    </source>
</evidence>
<name>A0AAV3YIW5_9GAST</name>
<dbReference type="EMBL" id="BLXT01000977">
    <property type="protein sequence ID" value="GFN82316.1"/>
    <property type="molecule type" value="Genomic_DNA"/>
</dbReference>
<dbReference type="Gene3D" id="3.90.226.10">
    <property type="entry name" value="2-enoyl-CoA Hydratase, Chain A, domain 1"/>
    <property type="match status" value="1"/>
</dbReference>
<dbReference type="InterPro" id="IPR029045">
    <property type="entry name" value="ClpP/crotonase-like_dom_sf"/>
</dbReference>
<dbReference type="PANTHER" id="PTHR43149:SF1">
    <property type="entry name" value="DELTA(3,5)-DELTA(2,4)-DIENOYL-COA ISOMERASE, MITOCHONDRIAL"/>
    <property type="match status" value="1"/>
</dbReference>
<dbReference type="Proteomes" id="UP000735302">
    <property type="component" value="Unassembled WGS sequence"/>
</dbReference>
<dbReference type="AlphaFoldDB" id="A0AAV3YIW5"/>
<proteinExistence type="inferred from homology"/>
<accession>A0AAV3YIW5</accession>
<dbReference type="InterPro" id="IPR045002">
    <property type="entry name" value="Ech1-like"/>
</dbReference>
<comment type="similarity">
    <text evidence="1">Belongs to the enoyl-CoA hydratase/isomerase family.</text>
</comment>
<evidence type="ECO:0000256" key="1">
    <source>
        <dbReference type="ARBA" id="ARBA00005254"/>
    </source>
</evidence>